<dbReference type="InterPro" id="IPR006096">
    <property type="entry name" value="Glu/Leu/Phe/Val/Trp_DH_C"/>
</dbReference>
<keyword evidence="8" id="KW-0547">Nucleotide-binding</keyword>
<feature type="binding site" evidence="8">
    <location>
        <position position="208"/>
    </location>
    <ligand>
        <name>NAD(+)</name>
        <dbReference type="ChEBI" id="CHEBI:57540"/>
    </ligand>
</feature>
<evidence type="ECO:0000256" key="2">
    <source>
        <dbReference type="ARBA" id="ARBA00006382"/>
    </source>
</evidence>
<dbReference type="InterPro" id="IPR006097">
    <property type="entry name" value="Glu/Leu/Phe/Val/Trp_DH_dimer"/>
</dbReference>
<dbReference type="Pfam" id="PF02812">
    <property type="entry name" value="ELFV_dehydrog_N"/>
    <property type="match status" value="1"/>
</dbReference>
<dbReference type="RefSeq" id="WP_168822217.1">
    <property type="nucleotide sequence ID" value="NZ_CP073013.1"/>
</dbReference>
<dbReference type="FunFam" id="3.40.50.10860:FF:000002">
    <property type="entry name" value="Glutamate dehydrogenase"/>
    <property type="match status" value="1"/>
</dbReference>
<comment type="caution">
    <text evidence="12">The sequence shown here is derived from an EMBL/GenBank/DDBJ whole genome shotgun (WGS) entry which is preliminary data.</text>
</comment>
<comment type="subunit">
    <text evidence="3">Homohexamer.</text>
</comment>
<feature type="domain" description="Glutamate/phenylalanine/leucine/valine/L-tryptophan dehydrogenase C-terminal" evidence="11">
    <location>
        <begin position="201"/>
        <end position="448"/>
    </location>
</feature>
<dbReference type="InterPro" id="IPR033922">
    <property type="entry name" value="NAD_bind_Glu_DH"/>
</dbReference>
<gene>
    <name evidence="12" type="primary">gdhA</name>
    <name evidence="12" type="ORF">HGG82_01225</name>
</gene>
<evidence type="ECO:0000256" key="9">
    <source>
        <dbReference type="PIRSR" id="PIRSR000185-3"/>
    </source>
</evidence>
<evidence type="ECO:0000256" key="8">
    <source>
        <dbReference type="PIRSR" id="PIRSR000185-2"/>
    </source>
</evidence>
<dbReference type="GO" id="GO:0004354">
    <property type="term" value="F:glutamate dehydrogenase (NADP+) activity"/>
    <property type="evidence" value="ECO:0007669"/>
    <property type="project" value="UniProtKB-EC"/>
</dbReference>
<evidence type="ECO:0000259" key="11">
    <source>
        <dbReference type="SMART" id="SM00839"/>
    </source>
</evidence>
<dbReference type="Gene3D" id="1.10.285.10">
    <property type="entry name" value="Glutamate Dehydrogenase, chain A, domain 3"/>
    <property type="match status" value="2"/>
</dbReference>
<dbReference type="PIRSF" id="PIRSF000185">
    <property type="entry name" value="Glu_DH"/>
    <property type="match status" value="1"/>
</dbReference>
<dbReference type="InterPro" id="IPR046346">
    <property type="entry name" value="Aminoacid_DH-like_N_sf"/>
</dbReference>
<dbReference type="Pfam" id="PF00208">
    <property type="entry name" value="ELFV_dehydrog"/>
    <property type="match status" value="1"/>
</dbReference>
<feature type="binding site" evidence="8">
    <location>
        <position position="239"/>
    </location>
    <ligand>
        <name>NAD(+)</name>
        <dbReference type="ChEBI" id="CHEBI:57540"/>
    </ligand>
</feature>
<feature type="binding site" evidence="8">
    <location>
        <position position="382"/>
    </location>
    <ligand>
        <name>substrate</name>
    </ligand>
</feature>
<keyword evidence="8" id="KW-0520">NAD</keyword>
<evidence type="ECO:0000256" key="5">
    <source>
        <dbReference type="ARBA" id="ARBA00048584"/>
    </source>
</evidence>
<comment type="function">
    <text evidence="1">Catalyzes the reversible oxidative deamination of glutamate to alpha-ketoglutarate and ammonia.</text>
</comment>
<feature type="site" description="Important for catalysis" evidence="9">
    <location>
        <position position="165"/>
    </location>
</feature>
<proteinExistence type="inferred from homology"/>
<dbReference type="Gene3D" id="3.40.50.720">
    <property type="entry name" value="NAD(P)-binding Rossmann-like Domain"/>
    <property type="match status" value="1"/>
</dbReference>
<dbReference type="SUPFAM" id="SSF51735">
    <property type="entry name" value="NAD(P)-binding Rossmann-fold domains"/>
    <property type="match status" value="1"/>
</dbReference>
<keyword evidence="4 6" id="KW-0560">Oxidoreductase</keyword>
<dbReference type="GO" id="GO:0000166">
    <property type="term" value="F:nucleotide binding"/>
    <property type="evidence" value="ECO:0007669"/>
    <property type="project" value="UniProtKB-KW"/>
</dbReference>
<dbReference type="PANTHER" id="PTHR43571">
    <property type="entry name" value="NADP-SPECIFIC GLUTAMATE DEHYDROGENASE 1-RELATED"/>
    <property type="match status" value="1"/>
</dbReference>
<comment type="similarity">
    <text evidence="2 6 10">Belongs to the Glu/Leu/Phe/Val dehydrogenases family.</text>
</comment>
<dbReference type="InterPro" id="IPR033524">
    <property type="entry name" value="Glu/Leu/Phe/Val_DH_AS"/>
</dbReference>
<dbReference type="Gene3D" id="3.40.50.10860">
    <property type="entry name" value="Leucine Dehydrogenase, chain A, domain 1"/>
    <property type="match status" value="1"/>
</dbReference>
<evidence type="ECO:0000256" key="3">
    <source>
        <dbReference type="ARBA" id="ARBA00011643"/>
    </source>
</evidence>
<dbReference type="SUPFAM" id="SSF53223">
    <property type="entry name" value="Aminoacid dehydrogenase-like, N-terminal domain"/>
    <property type="match status" value="1"/>
</dbReference>
<dbReference type="PANTHER" id="PTHR43571:SF1">
    <property type="entry name" value="NADP-SPECIFIC GLUTAMATE DEHYDROGENASE 1-RELATED"/>
    <property type="match status" value="1"/>
</dbReference>
<dbReference type="PRINTS" id="PR00082">
    <property type="entry name" value="GLFDHDRGNASE"/>
</dbReference>
<accession>A0A847QZE9</accession>
<feature type="binding site" evidence="8">
    <location>
        <position position="89"/>
    </location>
    <ligand>
        <name>substrate</name>
    </ligand>
</feature>
<dbReference type="InterPro" id="IPR014362">
    <property type="entry name" value="Glu_DH"/>
</dbReference>
<protein>
    <recommendedName>
        <fullName evidence="6">Glutamate dehydrogenase</fullName>
    </recommendedName>
</protein>
<dbReference type="GO" id="GO:0005829">
    <property type="term" value="C:cytosol"/>
    <property type="evidence" value="ECO:0007669"/>
    <property type="project" value="TreeGrafter"/>
</dbReference>
<dbReference type="PROSITE" id="PS00074">
    <property type="entry name" value="GLFV_DEHYDROGENASE"/>
    <property type="match status" value="1"/>
</dbReference>
<evidence type="ECO:0000256" key="6">
    <source>
        <dbReference type="PIRNR" id="PIRNR000185"/>
    </source>
</evidence>
<dbReference type="InterPro" id="IPR036291">
    <property type="entry name" value="NAD(P)-bd_dom_sf"/>
</dbReference>
<feature type="binding site" evidence="8">
    <location>
        <position position="110"/>
    </location>
    <ligand>
        <name>substrate</name>
    </ligand>
</feature>
<dbReference type="GO" id="GO:0006537">
    <property type="term" value="P:glutamate biosynthetic process"/>
    <property type="evidence" value="ECO:0007669"/>
    <property type="project" value="TreeGrafter"/>
</dbReference>
<sequence length="450" mass="48969">MTYVHQTISDLKRTSPAQSEFYQAVEEVLDSLGPVLEGNDRYQKQAIIQRIVEPERQIMFRVPWVDDKGNIQVNKGYRVEFNSALGPYKGGLRFHPSVNASIIKFLGFEQIFKNALTGLPIGGGKGGANFDPKGRSDGEIMRFCQSFMTELYRHIGPTTDVPAGDIGVGAREIGYMFGQYKRLTGRYEGVLTGKSLLWGGSLVRKEATGYGAVYFAQYMLEARGGLLEGKKCLISGAGNVAIYTIEKLYQLGAIPVSCSDSRGTIYHQAGIDLDLLKELKEVRGVSLVEYLQKHSDAQYIPKSDYPADGHAVWRFKADAAFPCATQNELTLEDAQALLANGCVVVSEGANMPSTQAAVDAFIEANIAYGPGKAANAGGVATSQLEMAQNASMQNWTFEQVDDKLKVIMKNIFNAANDTAIEFGQPGNLVLGANIAGFRRVAEAMIEQGVV</sequence>
<dbReference type="InterPro" id="IPR006095">
    <property type="entry name" value="Glu/Leu/Phe/Val/Trp_DH"/>
</dbReference>
<evidence type="ECO:0000256" key="10">
    <source>
        <dbReference type="RuleBase" id="RU004417"/>
    </source>
</evidence>
<feature type="binding site" evidence="8">
    <location>
        <position position="164"/>
    </location>
    <ligand>
        <name>substrate</name>
    </ligand>
</feature>
<name>A0A847QZE9_9GAMM</name>
<evidence type="ECO:0000256" key="7">
    <source>
        <dbReference type="PIRSR" id="PIRSR000185-1"/>
    </source>
</evidence>
<feature type="active site" description="Proton donor" evidence="7">
    <location>
        <position position="125"/>
    </location>
</feature>
<comment type="catalytic activity">
    <reaction evidence="5">
        <text>L-glutamate + NADP(+) + H2O = 2-oxoglutarate + NH4(+) + NADPH + H(+)</text>
        <dbReference type="Rhea" id="RHEA:11612"/>
        <dbReference type="ChEBI" id="CHEBI:15377"/>
        <dbReference type="ChEBI" id="CHEBI:15378"/>
        <dbReference type="ChEBI" id="CHEBI:16810"/>
        <dbReference type="ChEBI" id="CHEBI:28938"/>
        <dbReference type="ChEBI" id="CHEBI:29985"/>
        <dbReference type="ChEBI" id="CHEBI:57783"/>
        <dbReference type="ChEBI" id="CHEBI:58349"/>
        <dbReference type="EC" id="1.4.1.4"/>
    </reaction>
</comment>
<evidence type="ECO:0000313" key="12">
    <source>
        <dbReference type="EMBL" id="NLQ16242.1"/>
    </source>
</evidence>
<feature type="binding site" evidence="8">
    <location>
        <position position="113"/>
    </location>
    <ligand>
        <name>substrate</name>
    </ligand>
</feature>
<evidence type="ECO:0000256" key="4">
    <source>
        <dbReference type="ARBA" id="ARBA00023002"/>
    </source>
</evidence>
<evidence type="ECO:0000256" key="1">
    <source>
        <dbReference type="ARBA" id="ARBA00003868"/>
    </source>
</evidence>
<dbReference type="SMART" id="SM00839">
    <property type="entry name" value="ELFV_dehydrog"/>
    <property type="match status" value="1"/>
</dbReference>
<dbReference type="NCBIfam" id="NF006929">
    <property type="entry name" value="PRK09414.1"/>
    <property type="match status" value="1"/>
</dbReference>
<reference evidence="12 13" key="1">
    <citation type="submission" date="2020-04" db="EMBL/GenBank/DDBJ databases">
        <title>Marinomonas sp. M1K-6 isolated from the deep seawater of the Mariana Trench.</title>
        <authorList>
            <person name="Li Y."/>
        </authorList>
    </citation>
    <scope>NUCLEOTIDE SEQUENCE [LARGE SCALE GENOMIC DNA]</scope>
    <source>
        <strain evidence="12 13">M1K-6</strain>
    </source>
</reference>
<keyword evidence="13" id="KW-1185">Reference proteome</keyword>
<dbReference type="CDD" id="cd05313">
    <property type="entry name" value="NAD_bind_2_Glu_DH"/>
    <property type="match status" value="1"/>
</dbReference>
<dbReference type="FunFam" id="1.10.285.10:FF:000001">
    <property type="entry name" value="Glutamate dehydrogenase"/>
    <property type="match status" value="1"/>
</dbReference>
<dbReference type="InterPro" id="IPR050724">
    <property type="entry name" value="Glu_Leu_Phe_Val_DH"/>
</dbReference>
<organism evidence="12 13">
    <name type="scientific">Marinomonas profundi</name>
    <dbReference type="NCBI Taxonomy" id="2726122"/>
    <lineage>
        <taxon>Bacteria</taxon>
        <taxon>Pseudomonadati</taxon>
        <taxon>Pseudomonadota</taxon>
        <taxon>Gammaproteobacteria</taxon>
        <taxon>Oceanospirillales</taxon>
        <taxon>Oceanospirillaceae</taxon>
        <taxon>Marinomonas</taxon>
    </lineage>
</organism>
<evidence type="ECO:0000313" key="13">
    <source>
        <dbReference type="Proteomes" id="UP000586067"/>
    </source>
</evidence>
<dbReference type="AlphaFoldDB" id="A0A847QZE9"/>
<dbReference type="EMBL" id="JABAEK010000001">
    <property type="protein sequence ID" value="NLQ16242.1"/>
    <property type="molecule type" value="Genomic_DNA"/>
</dbReference>
<dbReference type="FunFam" id="3.40.50.720:FF:000030">
    <property type="entry name" value="Glutamate dehydrogenase"/>
    <property type="match status" value="1"/>
</dbReference>
<dbReference type="Proteomes" id="UP000586067">
    <property type="component" value="Unassembled WGS sequence"/>
</dbReference>